<dbReference type="SUPFAM" id="SSF50104">
    <property type="entry name" value="Translation proteins SH3-like domain"/>
    <property type="match status" value="1"/>
</dbReference>
<dbReference type="InterPro" id="IPR047050">
    <property type="entry name" value="NGN"/>
</dbReference>
<dbReference type="PANTHER" id="PTHR30265">
    <property type="entry name" value="RHO-INTERACTING TRANSCRIPTION TERMINATION FACTOR NUSG"/>
    <property type="match status" value="1"/>
</dbReference>
<dbReference type="InterPro" id="IPR043425">
    <property type="entry name" value="NusG-like"/>
</dbReference>
<comment type="caution">
    <text evidence="9">The sequence shown here is derived from an EMBL/GenBank/DDBJ whole genome shotgun (WGS) entry which is preliminary data.</text>
</comment>
<proteinExistence type="inferred from homology"/>
<dbReference type="CDD" id="cd06091">
    <property type="entry name" value="KOW_NusG"/>
    <property type="match status" value="1"/>
</dbReference>
<dbReference type="SMART" id="SM00739">
    <property type="entry name" value="KOW"/>
    <property type="match status" value="1"/>
</dbReference>
<evidence type="ECO:0000256" key="2">
    <source>
        <dbReference type="ARBA" id="ARBA00023015"/>
    </source>
</evidence>
<gene>
    <name evidence="4 9" type="primary">nusG</name>
    <name evidence="9" type="ORF">CAXC1_310002</name>
</gene>
<dbReference type="InterPro" id="IPR014722">
    <property type="entry name" value="Rib_uL2_dom2"/>
</dbReference>
<feature type="domain" description="KOW" evidence="8">
    <location>
        <begin position="126"/>
        <end position="153"/>
    </location>
</feature>
<keyword evidence="10" id="KW-1185">Reference proteome</keyword>
<dbReference type="SUPFAM" id="SSF82679">
    <property type="entry name" value="N-utilization substance G protein NusG, N-terminal domain"/>
    <property type="match status" value="1"/>
</dbReference>
<dbReference type="InterPro" id="IPR005824">
    <property type="entry name" value="KOW"/>
</dbReference>
<evidence type="ECO:0000256" key="4">
    <source>
        <dbReference type="HAMAP-Rule" id="MF_00948"/>
    </source>
</evidence>
<dbReference type="SMART" id="SM00738">
    <property type="entry name" value="NGN"/>
    <property type="match status" value="1"/>
</dbReference>
<sequence length="184" mass="20467">MSSDDCFWYILRVSAGREQSVAKSIESYKMRNADIDNAIREICVPVQSVLKVKKNVKQHKTKSVFSGYVLINMLNTKRAIDTVRSLPGVVGFVTSSGKPAPLTKDDFEKMMQLVKEKIENAESSVLYEVGQQVKITSGPFASFAGEIEHIDNAKKRLRVAVAIFGQLTPVDLDLDQVSLVNNEE</sequence>
<evidence type="ECO:0000256" key="5">
    <source>
        <dbReference type="NCBIfam" id="TIGR00922"/>
    </source>
</evidence>
<comment type="similarity">
    <text evidence="4 6">Belongs to the NusG family.</text>
</comment>
<keyword evidence="4 6" id="KW-0806">Transcription termination</keyword>
<dbReference type="PRINTS" id="PR00338">
    <property type="entry name" value="NUSGTNSCPFCT"/>
</dbReference>
<dbReference type="NCBIfam" id="TIGR00922">
    <property type="entry name" value="nusG"/>
    <property type="match status" value="1"/>
</dbReference>
<dbReference type="CDD" id="cd09891">
    <property type="entry name" value="NGN_Bact_1"/>
    <property type="match status" value="1"/>
</dbReference>
<evidence type="ECO:0000313" key="9">
    <source>
        <dbReference type="EMBL" id="CAK8163160.1"/>
    </source>
</evidence>
<dbReference type="InterPro" id="IPR008991">
    <property type="entry name" value="Translation_prot_SH3-like_sf"/>
</dbReference>
<evidence type="ECO:0000259" key="8">
    <source>
        <dbReference type="SMART" id="SM00739"/>
    </source>
</evidence>
<dbReference type="HAMAP" id="MF_00948">
    <property type="entry name" value="NusG"/>
    <property type="match status" value="1"/>
</dbReference>
<dbReference type="InterPro" id="IPR006645">
    <property type="entry name" value="NGN-like_dom"/>
</dbReference>
<dbReference type="EMBL" id="CAWVOK010000024">
    <property type="protein sequence ID" value="CAK8163160.1"/>
    <property type="molecule type" value="Genomic_DNA"/>
</dbReference>
<dbReference type="Proteomes" id="UP001314181">
    <property type="component" value="Unassembled WGS sequence"/>
</dbReference>
<accession>A0ABM9N944</accession>
<evidence type="ECO:0000256" key="6">
    <source>
        <dbReference type="RuleBase" id="RU000538"/>
    </source>
</evidence>
<protein>
    <recommendedName>
        <fullName evidence="4 5">Transcription termination/antitermination protein NusG</fullName>
    </recommendedName>
</protein>
<reference evidence="9 10" key="1">
    <citation type="submission" date="2024-01" db="EMBL/GenBank/DDBJ databases">
        <authorList>
            <person name="Kunselman E."/>
        </authorList>
    </citation>
    <scope>NUCLEOTIDE SEQUENCE [LARGE SCALE GENOMIC DNA]</scope>
    <source>
        <strain evidence="9">2 abalone samples</strain>
    </source>
</reference>
<evidence type="ECO:0000259" key="7">
    <source>
        <dbReference type="SMART" id="SM00738"/>
    </source>
</evidence>
<feature type="domain" description="NusG-like N-terminal" evidence="7">
    <location>
        <begin position="5"/>
        <end position="114"/>
    </location>
</feature>
<keyword evidence="3 4" id="KW-0804">Transcription</keyword>
<dbReference type="RefSeq" id="WP_338364136.1">
    <property type="nucleotide sequence ID" value="NZ_CAWVOK010000024.1"/>
</dbReference>
<dbReference type="Pfam" id="PF02357">
    <property type="entry name" value="NusG"/>
    <property type="match status" value="1"/>
</dbReference>
<dbReference type="Gene3D" id="2.30.30.30">
    <property type="match status" value="1"/>
</dbReference>
<organism evidence="9 10">
    <name type="scientific">Candidatus Xenohaliotis californiensis</name>
    <dbReference type="NCBI Taxonomy" id="84677"/>
    <lineage>
        <taxon>Bacteria</taxon>
        <taxon>Pseudomonadati</taxon>
        <taxon>Pseudomonadota</taxon>
        <taxon>Alphaproteobacteria</taxon>
        <taxon>Rickettsiales</taxon>
        <taxon>Anaplasmataceae</taxon>
        <taxon>Candidatus Xenohaliotis</taxon>
    </lineage>
</organism>
<dbReference type="InterPro" id="IPR001062">
    <property type="entry name" value="Transcrpt_antiterm_NusG"/>
</dbReference>
<dbReference type="InterPro" id="IPR036735">
    <property type="entry name" value="NGN_dom_sf"/>
</dbReference>
<name>A0ABM9N944_9RICK</name>
<comment type="function">
    <text evidence="4 6">Participates in transcription elongation, termination and antitermination.</text>
</comment>
<dbReference type="Pfam" id="PF00467">
    <property type="entry name" value="KOW"/>
    <property type="match status" value="1"/>
</dbReference>
<dbReference type="Gene3D" id="3.30.70.940">
    <property type="entry name" value="NusG, N-terminal domain"/>
    <property type="match status" value="1"/>
</dbReference>
<keyword evidence="2 4" id="KW-0805">Transcription regulation</keyword>
<evidence type="ECO:0000256" key="1">
    <source>
        <dbReference type="ARBA" id="ARBA00022814"/>
    </source>
</evidence>
<evidence type="ECO:0000313" key="10">
    <source>
        <dbReference type="Proteomes" id="UP001314181"/>
    </source>
</evidence>
<evidence type="ECO:0000256" key="3">
    <source>
        <dbReference type="ARBA" id="ARBA00023163"/>
    </source>
</evidence>
<keyword evidence="1 4" id="KW-0889">Transcription antitermination</keyword>
<dbReference type="PANTHER" id="PTHR30265:SF4">
    <property type="entry name" value="KOW MOTIF FAMILY PROTEIN, EXPRESSED"/>
    <property type="match status" value="1"/>
</dbReference>